<proteinExistence type="predicted"/>
<dbReference type="Proteomes" id="UP001283361">
    <property type="component" value="Unassembled WGS sequence"/>
</dbReference>
<sequence length="69" mass="7721">MMADVPHAGCDKREQNTNNPLMFSGDFKRENRVLSTANGLLGKSKVQIILGKSPPNSWRFCEPDQFPSI</sequence>
<comment type="caution">
    <text evidence="2">The sequence shown here is derived from an EMBL/GenBank/DDBJ whole genome shotgun (WGS) entry which is preliminary data.</text>
</comment>
<dbReference type="EMBL" id="JAWDGP010007915">
    <property type="protein sequence ID" value="KAK3700410.1"/>
    <property type="molecule type" value="Genomic_DNA"/>
</dbReference>
<feature type="region of interest" description="Disordered" evidence="1">
    <location>
        <begin position="1"/>
        <end position="24"/>
    </location>
</feature>
<dbReference type="AlphaFoldDB" id="A0AAE0XP21"/>
<evidence type="ECO:0000256" key="1">
    <source>
        <dbReference type="SAM" id="MobiDB-lite"/>
    </source>
</evidence>
<protein>
    <submittedName>
        <fullName evidence="2">Uncharacterized protein</fullName>
    </submittedName>
</protein>
<keyword evidence="3" id="KW-1185">Reference proteome</keyword>
<evidence type="ECO:0000313" key="3">
    <source>
        <dbReference type="Proteomes" id="UP001283361"/>
    </source>
</evidence>
<reference evidence="2" key="1">
    <citation type="journal article" date="2023" name="G3 (Bethesda)">
        <title>A reference genome for the long-term kleptoplast-retaining sea slug Elysia crispata morphotype clarki.</title>
        <authorList>
            <person name="Eastman K.E."/>
            <person name="Pendleton A.L."/>
            <person name="Shaikh M.A."/>
            <person name="Suttiyut T."/>
            <person name="Ogas R."/>
            <person name="Tomko P."/>
            <person name="Gavelis G."/>
            <person name="Widhalm J.R."/>
            <person name="Wisecaver J.H."/>
        </authorList>
    </citation>
    <scope>NUCLEOTIDE SEQUENCE</scope>
    <source>
        <strain evidence="2">ECLA1</strain>
    </source>
</reference>
<accession>A0AAE0XP21</accession>
<organism evidence="2 3">
    <name type="scientific">Elysia crispata</name>
    <name type="common">lettuce slug</name>
    <dbReference type="NCBI Taxonomy" id="231223"/>
    <lineage>
        <taxon>Eukaryota</taxon>
        <taxon>Metazoa</taxon>
        <taxon>Spiralia</taxon>
        <taxon>Lophotrochozoa</taxon>
        <taxon>Mollusca</taxon>
        <taxon>Gastropoda</taxon>
        <taxon>Heterobranchia</taxon>
        <taxon>Euthyneura</taxon>
        <taxon>Panpulmonata</taxon>
        <taxon>Sacoglossa</taxon>
        <taxon>Placobranchoidea</taxon>
        <taxon>Plakobranchidae</taxon>
        <taxon>Elysia</taxon>
    </lineage>
</organism>
<evidence type="ECO:0000313" key="2">
    <source>
        <dbReference type="EMBL" id="KAK3700410.1"/>
    </source>
</evidence>
<name>A0AAE0XP21_9GAST</name>
<gene>
    <name evidence="2" type="ORF">RRG08_061687</name>
</gene>